<feature type="signal peptide" evidence="1">
    <location>
        <begin position="1"/>
        <end position="19"/>
    </location>
</feature>
<dbReference type="SUPFAM" id="SSF50952">
    <property type="entry name" value="Soluble quinoprotein glucose dehydrogenase"/>
    <property type="match status" value="1"/>
</dbReference>
<dbReference type="AlphaFoldDB" id="A0A1G7VM45"/>
<dbReference type="Proteomes" id="UP000198748">
    <property type="component" value="Unassembled WGS sequence"/>
</dbReference>
<gene>
    <name evidence="3" type="ORF">SAMN04487996_120114</name>
</gene>
<dbReference type="Gene3D" id="2.120.10.30">
    <property type="entry name" value="TolB, C-terminal domain"/>
    <property type="match status" value="1"/>
</dbReference>
<organism evidence="3 4">
    <name type="scientific">Dyadobacter soli</name>
    <dbReference type="NCBI Taxonomy" id="659014"/>
    <lineage>
        <taxon>Bacteria</taxon>
        <taxon>Pseudomonadati</taxon>
        <taxon>Bacteroidota</taxon>
        <taxon>Cytophagia</taxon>
        <taxon>Cytophagales</taxon>
        <taxon>Spirosomataceae</taxon>
        <taxon>Dyadobacter</taxon>
    </lineage>
</organism>
<dbReference type="OrthoDB" id="9770043at2"/>
<feature type="domain" description="Glucose/Sorbosone dehydrogenase" evidence="2">
    <location>
        <begin position="44"/>
        <end position="341"/>
    </location>
</feature>
<evidence type="ECO:0000259" key="2">
    <source>
        <dbReference type="Pfam" id="PF07995"/>
    </source>
</evidence>
<dbReference type="EMBL" id="FNAN01000020">
    <property type="protein sequence ID" value="SDG60489.1"/>
    <property type="molecule type" value="Genomic_DNA"/>
</dbReference>
<evidence type="ECO:0000256" key="1">
    <source>
        <dbReference type="SAM" id="SignalP"/>
    </source>
</evidence>
<dbReference type="InterPro" id="IPR012938">
    <property type="entry name" value="Glc/Sorbosone_DH"/>
</dbReference>
<dbReference type="RefSeq" id="WP_090156484.1">
    <property type="nucleotide sequence ID" value="NZ_FNAN01000020.1"/>
</dbReference>
<sequence>MILYIKPVASLLFAGLLIASPTKQSTPESPVGINLKLITDELSHPTVFAVEPGGKSQRIFICEQEGRIRIIDNGKLRPEPFLDISREVVKNSGYDERGLLGLAFHPDFAINGKFYVYCSAPVPRTEGVNNQQQIREYTVSKNTGQVDPATMRIVLKVDDPDPSHNGGDLKFGPDGYLYIPIGDGGGQHDLHGQIGNGQDLSSLMGKILRIDVNQQPYGIPKDNPFAGKKTADGRPAMPEIFAYGFRNPWRISFDRKTGQLFAGEVGQDKFEEINLIKKGANYGWRIREGMHIHNATDPAPGNLVDPISEYSHSEGLSVTGGYVYRGKAIPGLVGKYIFADWTGPVWQLTNSGEKTWNRKKLPISREVGYWHVYSFGEDQHGELYMLTVHLESGKGAVYKIVP</sequence>
<dbReference type="InterPro" id="IPR011042">
    <property type="entry name" value="6-blade_b-propeller_TolB-like"/>
</dbReference>
<name>A0A1G7VM45_9BACT</name>
<dbReference type="InterPro" id="IPR011041">
    <property type="entry name" value="Quinoprot_gluc/sorb_DH_b-prop"/>
</dbReference>
<reference evidence="4" key="1">
    <citation type="submission" date="2016-10" db="EMBL/GenBank/DDBJ databases">
        <authorList>
            <person name="Varghese N."/>
            <person name="Submissions S."/>
        </authorList>
    </citation>
    <scope>NUCLEOTIDE SEQUENCE [LARGE SCALE GENOMIC DNA]</scope>
    <source>
        <strain evidence="4">DSM 25329</strain>
    </source>
</reference>
<keyword evidence="4" id="KW-1185">Reference proteome</keyword>
<dbReference type="PANTHER" id="PTHR19328:SF75">
    <property type="entry name" value="ALDOSE SUGAR DEHYDROGENASE YLII"/>
    <property type="match status" value="1"/>
</dbReference>
<protein>
    <submittedName>
        <fullName evidence="3">Glucose/arabinose dehydrogenase, beta-propeller fold</fullName>
    </submittedName>
</protein>
<feature type="chain" id="PRO_5011649386" evidence="1">
    <location>
        <begin position="20"/>
        <end position="402"/>
    </location>
</feature>
<accession>A0A1G7VM45</accession>
<dbReference type="STRING" id="659014.SAMN04487996_120114"/>
<dbReference type="Pfam" id="PF07995">
    <property type="entry name" value="GSDH"/>
    <property type="match status" value="1"/>
</dbReference>
<evidence type="ECO:0000313" key="3">
    <source>
        <dbReference type="EMBL" id="SDG60489.1"/>
    </source>
</evidence>
<dbReference type="PANTHER" id="PTHR19328">
    <property type="entry name" value="HEDGEHOG-INTERACTING PROTEIN"/>
    <property type="match status" value="1"/>
</dbReference>
<proteinExistence type="predicted"/>
<evidence type="ECO:0000313" key="4">
    <source>
        <dbReference type="Proteomes" id="UP000198748"/>
    </source>
</evidence>
<keyword evidence="1" id="KW-0732">Signal</keyword>